<dbReference type="EMBL" id="CAAALY010031807">
    <property type="protein sequence ID" value="VEL17261.1"/>
    <property type="molecule type" value="Genomic_DNA"/>
</dbReference>
<accession>A0A448WPZ2</accession>
<dbReference type="AlphaFoldDB" id="A0A448WPZ2"/>
<sequence>MISTLLDHEDASLRRKALELLTDKLASLYGSCPTSSQSNILSPTAAVTVVSAISSGTSRVGSGTGTGGNGAGTPPLARTLDVRLETGLIKLTNWLTRCLYTAITSSAHTSSSSLGVGFGMNTQLCLTCLRDLARLLAGRYPGEFVNYTRHPFPPYDGRLGLYHVHGPTSEFIIHTMDSGLGAFL</sequence>
<evidence type="ECO:0000313" key="2">
    <source>
        <dbReference type="Proteomes" id="UP000784294"/>
    </source>
</evidence>
<protein>
    <submittedName>
        <fullName evidence="1">Uncharacterized protein</fullName>
    </submittedName>
</protein>
<proteinExistence type="predicted"/>
<dbReference type="OrthoDB" id="31183at2759"/>
<name>A0A448WPZ2_9PLAT</name>
<keyword evidence="2" id="KW-1185">Reference proteome</keyword>
<gene>
    <name evidence="1" type="ORF">PXEA_LOCUS10701</name>
</gene>
<reference evidence="1" key="1">
    <citation type="submission" date="2018-11" db="EMBL/GenBank/DDBJ databases">
        <authorList>
            <consortium name="Pathogen Informatics"/>
        </authorList>
    </citation>
    <scope>NUCLEOTIDE SEQUENCE</scope>
</reference>
<dbReference type="Proteomes" id="UP000784294">
    <property type="component" value="Unassembled WGS sequence"/>
</dbReference>
<comment type="caution">
    <text evidence="1">The sequence shown here is derived from an EMBL/GenBank/DDBJ whole genome shotgun (WGS) entry which is preliminary data.</text>
</comment>
<evidence type="ECO:0000313" key="1">
    <source>
        <dbReference type="EMBL" id="VEL17261.1"/>
    </source>
</evidence>
<organism evidence="1 2">
    <name type="scientific">Protopolystoma xenopodis</name>
    <dbReference type="NCBI Taxonomy" id="117903"/>
    <lineage>
        <taxon>Eukaryota</taxon>
        <taxon>Metazoa</taxon>
        <taxon>Spiralia</taxon>
        <taxon>Lophotrochozoa</taxon>
        <taxon>Platyhelminthes</taxon>
        <taxon>Monogenea</taxon>
        <taxon>Polyopisthocotylea</taxon>
        <taxon>Polystomatidea</taxon>
        <taxon>Polystomatidae</taxon>
        <taxon>Protopolystoma</taxon>
    </lineage>
</organism>